<name>A0A437H1I6_9SPHN</name>
<reference evidence="3 4" key="1">
    <citation type="submission" date="2018-12" db="EMBL/GenBank/DDBJ databases">
        <title>Croceicoccus ponticola sp. nov., a lipolytic bacterium isolated from seawater.</title>
        <authorList>
            <person name="Yoon J.-H."/>
        </authorList>
    </citation>
    <scope>NUCLEOTIDE SEQUENCE [LARGE SCALE GENOMIC DNA]</scope>
    <source>
        <strain evidence="3 4">GM-16</strain>
    </source>
</reference>
<organism evidence="3 4">
    <name type="scientific">Croceicoccus ponticola</name>
    <dbReference type="NCBI Taxonomy" id="2217664"/>
    <lineage>
        <taxon>Bacteria</taxon>
        <taxon>Pseudomonadati</taxon>
        <taxon>Pseudomonadota</taxon>
        <taxon>Alphaproteobacteria</taxon>
        <taxon>Sphingomonadales</taxon>
        <taxon>Erythrobacteraceae</taxon>
        <taxon>Croceicoccus</taxon>
    </lineage>
</organism>
<proteinExistence type="predicted"/>
<feature type="signal peptide" evidence="2">
    <location>
        <begin position="1"/>
        <end position="25"/>
    </location>
</feature>
<dbReference type="RefSeq" id="WP_127611597.1">
    <property type="nucleotide sequence ID" value="NZ_RXOL01000001.1"/>
</dbReference>
<dbReference type="Proteomes" id="UP000283003">
    <property type="component" value="Unassembled WGS sequence"/>
</dbReference>
<feature type="region of interest" description="Disordered" evidence="1">
    <location>
        <begin position="48"/>
        <end position="72"/>
    </location>
</feature>
<keyword evidence="4" id="KW-1185">Reference proteome</keyword>
<keyword evidence="2" id="KW-0732">Signal</keyword>
<accession>A0A437H1I6</accession>
<gene>
    <name evidence="3" type="ORF">EKN06_04285</name>
</gene>
<evidence type="ECO:0000313" key="4">
    <source>
        <dbReference type="Proteomes" id="UP000283003"/>
    </source>
</evidence>
<evidence type="ECO:0000256" key="2">
    <source>
        <dbReference type="SAM" id="SignalP"/>
    </source>
</evidence>
<sequence>MNGMLASFAAVALLPAMTGVPPADAQRTIVVALCSGGSIVIPLGQTGTARSTTPCCAKGCRTRRKRPFDRTQ</sequence>
<feature type="compositionally biased region" description="Basic residues" evidence="1">
    <location>
        <begin position="60"/>
        <end position="72"/>
    </location>
</feature>
<evidence type="ECO:0000256" key="1">
    <source>
        <dbReference type="SAM" id="MobiDB-lite"/>
    </source>
</evidence>
<feature type="chain" id="PRO_5019090305" evidence="2">
    <location>
        <begin position="26"/>
        <end position="72"/>
    </location>
</feature>
<dbReference type="AlphaFoldDB" id="A0A437H1I6"/>
<evidence type="ECO:0000313" key="3">
    <source>
        <dbReference type="EMBL" id="RVQ69406.1"/>
    </source>
</evidence>
<dbReference type="OrthoDB" id="7511203at2"/>
<comment type="caution">
    <text evidence="3">The sequence shown here is derived from an EMBL/GenBank/DDBJ whole genome shotgun (WGS) entry which is preliminary data.</text>
</comment>
<protein>
    <submittedName>
        <fullName evidence="3">Uncharacterized protein</fullName>
    </submittedName>
</protein>
<dbReference type="EMBL" id="RXOL01000001">
    <property type="protein sequence ID" value="RVQ69406.1"/>
    <property type="molecule type" value="Genomic_DNA"/>
</dbReference>